<dbReference type="InterPro" id="IPR001130">
    <property type="entry name" value="TatD-like"/>
</dbReference>
<name>A0A9P8T9Z5_9ASCO</name>
<proteinExistence type="predicted"/>
<dbReference type="InterPro" id="IPR053044">
    <property type="entry name" value="Metallo-hydrolase/TatD-type"/>
</dbReference>
<accession>A0A9P8T9Z5</accession>
<reference evidence="1" key="1">
    <citation type="journal article" date="2021" name="Open Biol.">
        <title>Shared evolutionary footprints suggest mitochondrial oxidative damage underlies multiple complex I losses in fungi.</title>
        <authorList>
            <person name="Schikora-Tamarit M.A."/>
            <person name="Marcet-Houben M."/>
            <person name="Nosek J."/>
            <person name="Gabaldon T."/>
        </authorList>
    </citation>
    <scope>NUCLEOTIDE SEQUENCE</scope>
    <source>
        <strain evidence="1">CBS6341</strain>
    </source>
</reference>
<dbReference type="GO" id="GO:0016788">
    <property type="term" value="F:hydrolase activity, acting on ester bonds"/>
    <property type="evidence" value="ECO:0007669"/>
    <property type="project" value="InterPro"/>
</dbReference>
<dbReference type="EMBL" id="JAEUBF010001281">
    <property type="protein sequence ID" value="KAH3671356.1"/>
    <property type="molecule type" value="Genomic_DNA"/>
</dbReference>
<dbReference type="InterPro" id="IPR032466">
    <property type="entry name" value="Metal_Hydrolase"/>
</dbReference>
<dbReference type="PANTHER" id="PTHR47345">
    <property type="entry name" value="CUT9-INTERACTING PROTEIN SCN1"/>
    <property type="match status" value="1"/>
</dbReference>
<dbReference type="OrthoDB" id="413993at2759"/>
<comment type="caution">
    <text evidence="1">The sequence shown here is derived from an EMBL/GenBank/DDBJ whole genome shotgun (WGS) entry which is preliminary data.</text>
</comment>
<gene>
    <name evidence="1" type="ORF">WICMUC_004653</name>
</gene>
<dbReference type="Proteomes" id="UP000769528">
    <property type="component" value="Unassembled WGS sequence"/>
</dbReference>
<dbReference type="SUPFAM" id="SSF51556">
    <property type="entry name" value="Metallo-dependent hydrolases"/>
    <property type="match status" value="1"/>
</dbReference>
<evidence type="ECO:0000313" key="1">
    <source>
        <dbReference type="EMBL" id="KAH3671356.1"/>
    </source>
</evidence>
<organism evidence="1 2">
    <name type="scientific">Wickerhamomyces mucosus</name>
    <dbReference type="NCBI Taxonomy" id="1378264"/>
    <lineage>
        <taxon>Eukaryota</taxon>
        <taxon>Fungi</taxon>
        <taxon>Dikarya</taxon>
        <taxon>Ascomycota</taxon>
        <taxon>Saccharomycotina</taxon>
        <taxon>Saccharomycetes</taxon>
        <taxon>Phaffomycetales</taxon>
        <taxon>Wickerhamomycetaceae</taxon>
        <taxon>Wickerhamomyces</taxon>
    </lineage>
</organism>
<sequence>MSTNHIDYQYVDNISNQCPNVISSFGIHPWYSHLFKIDDKLNKMEHYTTVFGKEIDETFSNILPDPISFETHFKVLKNLIQERLDRGNSVCIGEIGLDKLARIPNTGWYGANNSFENDDDDDDDNITDVKLTIYKTSMDHQLFIFNKFLTLAIDLNLPISIHNVKTSGIIYDILKQNLQNSINGINICMHSYTGSIETVRLFLKTFNIKKCKSKIYFSFSQVINGEKKSIQDIIRLIPNEYILTETDISMPLDSNYIDKFQPIELLNEIRLKINEFKNNEVDFIGNFNSYIKRSID</sequence>
<dbReference type="PANTHER" id="PTHR47345:SF1">
    <property type="entry name" value="CUT9-INTERACTING PROTEIN SCN1"/>
    <property type="match status" value="1"/>
</dbReference>
<protein>
    <submittedName>
        <fullName evidence="1">Uncharacterized protein</fullName>
    </submittedName>
</protein>
<evidence type="ECO:0000313" key="2">
    <source>
        <dbReference type="Proteomes" id="UP000769528"/>
    </source>
</evidence>
<dbReference type="Gene3D" id="3.20.20.140">
    <property type="entry name" value="Metal-dependent hydrolases"/>
    <property type="match status" value="1"/>
</dbReference>
<dbReference type="Pfam" id="PF01026">
    <property type="entry name" value="TatD_DNase"/>
    <property type="match status" value="1"/>
</dbReference>
<reference evidence="1" key="2">
    <citation type="submission" date="2021-01" db="EMBL/GenBank/DDBJ databases">
        <authorList>
            <person name="Schikora-Tamarit M.A."/>
        </authorList>
    </citation>
    <scope>NUCLEOTIDE SEQUENCE</scope>
    <source>
        <strain evidence="1">CBS6341</strain>
    </source>
</reference>
<keyword evidence="2" id="KW-1185">Reference proteome</keyword>
<dbReference type="AlphaFoldDB" id="A0A9P8T9Z5"/>